<sequence>MKKVNIPFWQKQPIQEDERSHFLQCGIGKGMATMLYKKFALKLKLNNLYENESIFVTTNKK</sequence>
<dbReference type="AlphaFoldDB" id="A0A327YCX7"/>
<comment type="caution">
    <text evidence="1">The sequence shown here is derived from an EMBL/GenBank/DDBJ whole genome shotgun (WGS) entry which is preliminary data.</text>
</comment>
<evidence type="ECO:0000313" key="2">
    <source>
        <dbReference type="Proteomes" id="UP000248555"/>
    </source>
</evidence>
<proteinExistence type="predicted"/>
<organism evidence="1 2">
    <name type="scientific">Paranoxybacillus vitaminiphilus</name>
    <dbReference type="NCBI Taxonomy" id="581036"/>
    <lineage>
        <taxon>Bacteria</taxon>
        <taxon>Bacillati</taxon>
        <taxon>Bacillota</taxon>
        <taxon>Bacilli</taxon>
        <taxon>Bacillales</taxon>
        <taxon>Anoxybacillaceae</taxon>
        <taxon>Paranoxybacillus</taxon>
    </lineage>
</organism>
<name>A0A327YCX7_9BACL</name>
<evidence type="ECO:0000313" key="1">
    <source>
        <dbReference type="EMBL" id="RAK18843.1"/>
    </source>
</evidence>
<accession>A0A327YCX7</accession>
<reference evidence="1 2" key="1">
    <citation type="submission" date="2018-06" db="EMBL/GenBank/DDBJ databases">
        <title>Genomic Encyclopedia of Type Strains, Phase III (KMG-III): the genomes of soil and plant-associated and newly described type strains.</title>
        <authorList>
            <person name="Whitman W."/>
        </authorList>
    </citation>
    <scope>NUCLEOTIDE SEQUENCE [LARGE SCALE GENOMIC DNA]</scope>
    <source>
        <strain evidence="1 2">CGMCC 1.8979</strain>
    </source>
</reference>
<protein>
    <submittedName>
        <fullName evidence="1">Uncharacterized protein</fullName>
    </submittedName>
</protein>
<dbReference type="EMBL" id="QLMH01000008">
    <property type="protein sequence ID" value="RAK18843.1"/>
    <property type="molecule type" value="Genomic_DNA"/>
</dbReference>
<gene>
    <name evidence="1" type="ORF">B0I26_10818</name>
</gene>
<keyword evidence="2" id="KW-1185">Reference proteome</keyword>
<dbReference type="Proteomes" id="UP000248555">
    <property type="component" value="Unassembled WGS sequence"/>
</dbReference>